<dbReference type="InterPro" id="IPR029058">
    <property type="entry name" value="AB_hydrolase_fold"/>
</dbReference>
<evidence type="ECO:0000259" key="1">
    <source>
        <dbReference type="Pfam" id="PF05057"/>
    </source>
</evidence>
<organism evidence="2 3">
    <name type="scientific">Gordonia malaquae NBRC 108250</name>
    <dbReference type="NCBI Taxonomy" id="1223542"/>
    <lineage>
        <taxon>Bacteria</taxon>
        <taxon>Bacillati</taxon>
        <taxon>Actinomycetota</taxon>
        <taxon>Actinomycetes</taxon>
        <taxon>Mycobacteriales</taxon>
        <taxon>Gordoniaceae</taxon>
        <taxon>Gordonia</taxon>
    </lineage>
</organism>
<dbReference type="EMBL" id="BAOP01000016">
    <property type="protein sequence ID" value="GAC80341.1"/>
    <property type="molecule type" value="Genomic_DNA"/>
</dbReference>
<gene>
    <name evidence="2" type="ORF">GM1_016_01020</name>
</gene>
<reference evidence="2 3" key="1">
    <citation type="submission" date="2013-02" db="EMBL/GenBank/DDBJ databases">
        <title>Whole genome shotgun sequence of Gordonia malaquae NBRC 108250.</title>
        <authorList>
            <person name="Yoshida I."/>
            <person name="Hosoyama A."/>
            <person name="Tsuchikane K."/>
            <person name="Ando Y."/>
            <person name="Baba S."/>
            <person name="Ohji S."/>
            <person name="Hamada M."/>
            <person name="Tamura T."/>
            <person name="Yamazoe A."/>
            <person name="Yamazaki S."/>
            <person name="Fujita N."/>
        </authorList>
    </citation>
    <scope>NUCLEOTIDE SEQUENCE [LARGE SCALE GENOMIC DNA]</scope>
    <source>
        <strain evidence="2 3">NBRC 108250</strain>
    </source>
</reference>
<accession>M3TFX0</accession>
<dbReference type="Proteomes" id="UP000035009">
    <property type="component" value="Unassembled WGS sequence"/>
</dbReference>
<dbReference type="RefSeq" id="WP_008379300.1">
    <property type="nucleotide sequence ID" value="NZ_BAOP01000016.1"/>
</dbReference>
<dbReference type="AlphaFoldDB" id="M3TFX0"/>
<protein>
    <recommendedName>
        <fullName evidence="1">DUF676 domain-containing protein</fullName>
    </recommendedName>
</protein>
<keyword evidence="3" id="KW-1185">Reference proteome</keyword>
<name>M3TFX0_GORML</name>
<dbReference type="OrthoDB" id="8871309at2"/>
<evidence type="ECO:0000313" key="2">
    <source>
        <dbReference type="EMBL" id="GAC80341.1"/>
    </source>
</evidence>
<dbReference type="InterPro" id="IPR007751">
    <property type="entry name" value="DUF676_lipase-like"/>
</dbReference>
<sequence length="411" mass="43325">MTAVHDTLSDVRTDEVRALTDLAFTEIGVAFGGVHRTHRGISDRVFRCVGLVAGRASDPVKTVHDAITDGVYSAIRASTGTAATVGGAVADLPLAVPPSHTRTGATVIAAVTGLIGDDLADRRSVLADGGVTLRVDGAPVEFGNDAVAAAYPGATGKIIVFVHGLMETEHAFEIGEGPHYGPLFAELGHTPVHVRYNSGRHISVNGRGLAQRLDRLVQDWPVDVEQIILVGHSMGGLVVRSAVHHADQVGHGWVRHVTATASLGTPHLGAPLESLAHYGSAALLAFRETASFGTLLRRRSAGIRDLRGGSLVDADWENRDPDELGAAIAQEIPLLPGVDHYFASATITRSPRNPIGRLIGDGLVLRPSASGENRARRIGFDPANGVHLDRAHHFSLLANEDVAIALIDWVG</sequence>
<dbReference type="STRING" id="410332.SAMN04488550_1961"/>
<comment type="caution">
    <text evidence="2">The sequence shown here is derived from an EMBL/GenBank/DDBJ whole genome shotgun (WGS) entry which is preliminary data.</text>
</comment>
<proteinExistence type="predicted"/>
<dbReference type="Pfam" id="PF05057">
    <property type="entry name" value="DUF676"/>
    <property type="match status" value="1"/>
</dbReference>
<dbReference type="eggNOG" id="COG1075">
    <property type="taxonomic scope" value="Bacteria"/>
</dbReference>
<dbReference type="SUPFAM" id="SSF53474">
    <property type="entry name" value="alpha/beta-Hydrolases"/>
    <property type="match status" value="1"/>
</dbReference>
<dbReference type="Gene3D" id="3.40.50.1820">
    <property type="entry name" value="alpha/beta hydrolase"/>
    <property type="match status" value="1"/>
</dbReference>
<feature type="domain" description="DUF676" evidence="1">
    <location>
        <begin position="197"/>
        <end position="298"/>
    </location>
</feature>
<evidence type="ECO:0000313" key="3">
    <source>
        <dbReference type="Proteomes" id="UP000035009"/>
    </source>
</evidence>